<feature type="region of interest" description="Disordered" evidence="4">
    <location>
        <begin position="479"/>
        <end position="525"/>
    </location>
</feature>
<dbReference type="InterPro" id="IPR058914">
    <property type="entry name" value="LIPB1/2_CC"/>
</dbReference>
<feature type="region of interest" description="Disordered" evidence="4">
    <location>
        <begin position="20"/>
        <end position="272"/>
    </location>
</feature>
<feature type="compositionally biased region" description="Polar residues" evidence="4">
    <location>
        <begin position="1059"/>
        <end position="1073"/>
    </location>
</feature>
<dbReference type="GO" id="GO:0048786">
    <property type="term" value="C:presynaptic active zone"/>
    <property type="evidence" value="ECO:0007669"/>
    <property type="project" value="TreeGrafter"/>
</dbReference>
<feature type="compositionally biased region" description="Low complexity" evidence="4">
    <location>
        <begin position="132"/>
        <end position="144"/>
    </location>
</feature>
<keyword evidence="6" id="KW-1185">Reference proteome</keyword>
<dbReference type="Proteomes" id="UP000504606">
    <property type="component" value="Unplaced"/>
</dbReference>
<dbReference type="CDD" id="cd09563">
    <property type="entry name" value="SAM_liprin-beta1_2_repeat1"/>
    <property type="match status" value="1"/>
</dbReference>
<gene>
    <name evidence="7" type="primary">LOC113213473</name>
</gene>
<protein>
    <submittedName>
        <fullName evidence="7">Liprin-beta-1 isoform X1</fullName>
    </submittedName>
</protein>
<feature type="compositionally biased region" description="Acidic residues" evidence="4">
    <location>
        <begin position="122"/>
        <end position="131"/>
    </location>
</feature>
<dbReference type="GO" id="GO:0007528">
    <property type="term" value="P:neuromuscular junction development"/>
    <property type="evidence" value="ECO:0007669"/>
    <property type="project" value="TreeGrafter"/>
</dbReference>
<feature type="region of interest" description="Disordered" evidence="4">
    <location>
        <begin position="612"/>
        <end position="659"/>
    </location>
</feature>
<feature type="domain" description="SAM" evidence="5">
    <location>
        <begin position="800"/>
        <end position="858"/>
    </location>
</feature>
<evidence type="ECO:0000313" key="7">
    <source>
        <dbReference type="RefSeq" id="XP_052121830.1"/>
    </source>
</evidence>
<evidence type="ECO:0000259" key="5">
    <source>
        <dbReference type="PROSITE" id="PS50105"/>
    </source>
</evidence>
<dbReference type="SMART" id="SM00454">
    <property type="entry name" value="SAM"/>
    <property type="match status" value="3"/>
</dbReference>
<dbReference type="KEGG" id="foc:113213473"/>
<sequence length="1073" mass="115756">MVRSGSLVSDKIAMLERKTVRGAGGGALAARPPPAAAAARKSGEEAVGGASRPQQLQQQPQQQQREDAVEAARDSSDCEQDEVSPDSGSDSGSSGSDSGGSSLMRHVVGSQDGAGSPGADDLSMDSDEESATETSSSSGGSSEPESYDEPEPQQLPRAPAGPPAGRRPAGPAGPTPAAAAPYHWMPAMPAPARCRPADQLPKLTRDPAVVLRKPPPCAPAPAPVVNKHHAHDSCGSCGSLGGRRKKKQPHEPHDRRRVHSSHESLLRRSCDEDAMSRSADGGLFDGAHYDAYAAAADNGVASFDGRVVHGSLDRRRQRARHRQHRDAKSRSALVEAADAWCCSPAPAAAPRRHHCGHHCCPAPPPPPPCSACTCYSPQRHAKGGDASTEERIRRLQAENERLQLQTAVLSERIDVQVDKMAELEAALGDRKRNLQQAEDQLQREMLSRSSLETQKLELLSSVTELKRQLVALSRENSELRTLQQHRPPVAPRTFYPSQSQLLRDASPGPGSPLHRNTASPGLEHAESCREIRELTRDIPPPRTPPANYRQRVQVQQYHSLPRQADPLADVGSPQAGESAAQTTVATNGSNGTSNGIRKGVAFGKGFLNFSPRRSVGDRCSSTPNLADTERVSQDENDRSLALSLSPQPSPSMSSSKSKGIKKILGRMKRSGSGNLDDIHNEGEFRRGGVRATAGGRLGWSSSSNALSSRAQVPFAQWDREAISEWLCALGLEHCAQEGQGWIVSGAQLLSSSPHDLEKELGLKNPLHKKKLRLALQERTDTGLASDPQLGLAGHLDTCWVLRWLDDTGLPQVKDQFSAARIDGRMLHRFTMDDLAALHVTSLLHVASIRTGIQVLRDHRFDPNCLVRRSGPTEDIENGIEEKNGKDQIPGGPNNEVVLWTNHRVMEWLRVVDLAEYAPNLRGSGVHGGLMVHEPRFTAELLASLLSIPPSKTLLRRHLSTHFKELLGKEAIQAKRQAEAALGHTPLTPTAKIKVPKKSQFSLKRQKTKAEVEFGDLVCPLENCPVTIVDISSGDRGVGDGTKVAVHPKHSVACLESEAHSNTQDSHSGRTSTV</sequence>
<comment type="similarity">
    <text evidence="1">Belongs to the liprin family. Liprin-beta subfamily.</text>
</comment>
<feature type="compositionally biased region" description="Low complexity" evidence="4">
    <location>
        <begin position="639"/>
        <end position="657"/>
    </location>
</feature>
<accession>A0A9C6TT24</accession>
<evidence type="ECO:0000313" key="6">
    <source>
        <dbReference type="Proteomes" id="UP000504606"/>
    </source>
</evidence>
<feature type="region of interest" description="Disordered" evidence="4">
    <location>
        <begin position="564"/>
        <end position="592"/>
    </location>
</feature>
<feature type="compositionally biased region" description="Low complexity" evidence="4">
    <location>
        <begin position="53"/>
        <end position="63"/>
    </location>
</feature>
<dbReference type="Pfam" id="PF26022">
    <property type="entry name" value="CC_Liprin_beta"/>
    <property type="match status" value="1"/>
</dbReference>
<dbReference type="PANTHER" id="PTHR12587:SF14">
    <property type="entry name" value="AT31531P"/>
    <property type="match status" value="1"/>
</dbReference>
<dbReference type="CDD" id="cd09569">
    <property type="entry name" value="SAM_liprin-beta1_2_repeat3"/>
    <property type="match status" value="1"/>
</dbReference>
<dbReference type="Pfam" id="PF07647">
    <property type="entry name" value="SAM_2"/>
    <property type="match status" value="1"/>
</dbReference>
<name>A0A9C6TT24_FRAOC</name>
<feature type="domain" description="SAM" evidence="5">
    <location>
        <begin position="717"/>
        <end position="781"/>
    </location>
</feature>
<dbReference type="CDD" id="cd09566">
    <property type="entry name" value="SAM_liprin-beta1_2_repeat2"/>
    <property type="match status" value="1"/>
</dbReference>
<feature type="compositionally biased region" description="Basic and acidic residues" evidence="4">
    <location>
        <begin position="627"/>
        <end position="638"/>
    </location>
</feature>
<evidence type="ECO:0000256" key="1">
    <source>
        <dbReference type="ARBA" id="ARBA00007547"/>
    </source>
</evidence>
<dbReference type="InterPro" id="IPR001660">
    <property type="entry name" value="SAM"/>
</dbReference>
<dbReference type="SUPFAM" id="SSF47769">
    <property type="entry name" value="SAM/Pointed domain"/>
    <property type="match status" value="3"/>
</dbReference>
<dbReference type="FunFam" id="1.10.150.50:FF:000007">
    <property type="entry name" value="Liprin-beta-1 isoform 1"/>
    <property type="match status" value="1"/>
</dbReference>
<keyword evidence="3" id="KW-0175">Coiled coil</keyword>
<reference evidence="7" key="1">
    <citation type="submission" date="2025-08" db="UniProtKB">
        <authorList>
            <consortium name="RefSeq"/>
        </authorList>
    </citation>
    <scope>IDENTIFICATION</scope>
    <source>
        <tissue evidence="7">Whole organism</tissue>
    </source>
</reference>
<dbReference type="InterPro" id="IPR037619">
    <property type="entry name" value="LIPB1/2_SAM_3rd"/>
</dbReference>
<evidence type="ECO:0000256" key="2">
    <source>
        <dbReference type="ARBA" id="ARBA00022737"/>
    </source>
</evidence>
<dbReference type="Gene3D" id="1.10.150.50">
    <property type="entry name" value="Transcription Factor, Ets-1"/>
    <property type="match status" value="3"/>
</dbReference>
<dbReference type="InterPro" id="IPR037618">
    <property type="entry name" value="LIPB1/2_SAM_2nd"/>
</dbReference>
<dbReference type="CTD" id="39524"/>
<dbReference type="InterPro" id="IPR013761">
    <property type="entry name" value="SAM/pointed_sf"/>
</dbReference>
<dbReference type="Pfam" id="PF00536">
    <property type="entry name" value="SAM_1"/>
    <property type="match status" value="2"/>
</dbReference>
<feature type="compositionally biased region" description="Low complexity" evidence="4">
    <location>
        <begin position="163"/>
        <end position="194"/>
    </location>
</feature>
<dbReference type="RefSeq" id="XP_052121830.1">
    <property type="nucleotide sequence ID" value="XM_052265870.1"/>
</dbReference>
<dbReference type="PROSITE" id="PS50105">
    <property type="entry name" value="SAM_DOMAIN"/>
    <property type="match status" value="2"/>
</dbReference>
<dbReference type="AlphaFoldDB" id="A0A9C6TT24"/>
<feature type="region of interest" description="Disordered" evidence="4">
    <location>
        <begin position="1054"/>
        <end position="1073"/>
    </location>
</feature>
<feature type="compositionally biased region" description="Pro residues" evidence="4">
    <location>
        <begin position="213"/>
        <end position="222"/>
    </location>
</feature>
<dbReference type="PANTHER" id="PTHR12587">
    <property type="entry name" value="LAR INTERACTING PROTEIN LIP -RELATED PROTEIN"/>
    <property type="match status" value="1"/>
</dbReference>
<proteinExistence type="inferred from homology"/>
<organism evidence="6 7">
    <name type="scientific">Frankliniella occidentalis</name>
    <name type="common">Western flower thrips</name>
    <name type="synonym">Euthrips occidentalis</name>
    <dbReference type="NCBI Taxonomy" id="133901"/>
    <lineage>
        <taxon>Eukaryota</taxon>
        <taxon>Metazoa</taxon>
        <taxon>Ecdysozoa</taxon>
        <taxon>Arthropoda</taxon>
        <taxon>Hexapoda</taxon>
        <taxon>Insecta</taxon>
        <taxon>Pterygota</taxon>
        <taxon>Neoptera</taxon>
        <taxon>Paraneoptera</taxon>
        <taxon>Thysanoptera</taxon>
        <taxon>Terebrantia</taxon>
        <taxon>Thripoidea</taxon>
        <taxon>Thripidae</taxon>
        <taxon>Frankliniella</taxon>
    </lineage>
</organism>
<keyword evidence="2" id="KW-0677">Repeat</keyword>
<feature type="compositionally biased region" description="Low complexity" evidence="4">
    <location>
        <begin position="86"/>
        <end position="102"/>
    </location>
</feature>
<dbReference type="InterPro" id="IPR029515">
    <property type="entry name" value="Liprin"/>
</dbReference>
<evidence type="ECO:0000256" key="3">
    <source>
        <dbReference type="ARBA" id="ARBA00023054"/>
    </source>
</evidence>
<evidence type="ECO:0000256" key="4">
    <source>
        <dbReference type="SAM" id="MobiDB-lite"/>
    </source>
</evidence>
<dbReference type="OrthoDB" id="6516566at2759"/>
<dbReference type="GeneID" id="113213473"/>
<dbReference type="InterPro" id="IPR037617">
    <property type="entry name" value="LIPB1/2_SAM_1"/>
</dbReference>
<feature type="compositionally biased region" description="Basic and acidic residues" evidence="4">
    <location>
        <begin position="249"/>
        <end position="272"/>
    </location>
</feature>
<feature type="compositionally biased region" description="Polar residues" evidence="4">
    <location>
        <begin position="579"/>
        <end position="592"/>
    </location>
</feature>
<feature type="compositionally biased region" description="Basic and acidic residues" evidence="4">
    <location>
        <begin position="64"/>
        <end position="76"/>
    </location>
</feature>